<reference evidence="2" key="1">
    <citation type="journal article" date="2014" name="Int. J. Syst. Evol. Microbiol.">
        <title>Complete genome sequence of Corynebacterium casei LMG S-19264T (=DSM 44701T), isolated from a smear-ripened cheese.</title>
        <authorList>
            <consortium name="US DOE Joint Genome Institute (JGI-PGF)"/>
            <person name="Walter F."/>
            <person name="Albersmeier A."/>
            <person name="Kalinowski J."/>
            <person name="Ruckert C."/>
        </authorList>
    </citation>
    <scope>NUCLEOTIDE SEQUENCE</scope>
    <source>
        <strain evidence="2">JCM 4633</strain>
    </source>
</reference>
<proteinExistence type="predicted"/>
<evidence type="ECO:0000313" key="2">
    <source>
        <dbReference type="EMBL" id="GHC38774.1"/>
    </source>
</evidence>
<name>A0A918WFJ9_STRCJ</name>
<dbReference type="AlphaFoldDB" id="A0A918WFJ9"/>
<organism evidence="2 3">
    <name type="scientific">Streptomyces cinnamoneus</name>
    <name type="common">Streptoverticillium cinnamoneum</name>
    <dbReference type="NCBI Taxonomy" id="53446"/>
    <lineage>
        <taxon>Bacteria</taxon>
        <taxon>Bacillati</taxon>
        <taxon>Actinomycetota</taxon>
        <taxon>Actinomycetes</taxon>
        <taxon>Kitasatosporales</taxon>
        <taxon>Streptomycetaceae</taxon>
        <taxon>Streptomyces</taxon>
        <taxon>Streptomyces cinnamoneus group</taxon>
    </lineage>
</organism>
<feature type="region of interest" description="Disordered" evidence="1">
    <location>
        <begin position="80"/>
        <end position="117"/>
    </location>
</feature>
<gene>
    <name evidence="2" type="ORF">GCM10010507_10490</name>
</gene>
<evidence type="ECO:0000256" key="1">
    <source>
        <dbReference type="SAM" id="MobiDB-lite"/>
    </source>
</evidence>
<accession>A0A918WFJ9</accession>
<protein>
    <submittedName>
        <fullName evidence="2">Uncharacterized protein</fullName>
    </submittedName>
</protein>
<dbReference type="EMBL" id="BMVB01000003">
    <property type="protein sequence ID" value="GHC38774.1"/>
    <property type="molecule type" value="Genomic_DNA"/>
</dbReference>
<reference evidence="2" key="2">
    <citation type="submission" date="2020-09" db="EMBL/GenBank/DDBJ databases">
        <authorList>
            <person name="Sun Q."/>
            <person name="Ohkuma M."/>
        </authorList>
    </citation>
    <scope>NUCLEOTIDE SEQUENCE</scope>
    <source>
        <strain evidence="2">JCM 4633</strain>
    </source>
</reference>
<dbReference type="Proteomes" id="UP000646244">
    <property type="component" value="Unassembled WGS sequence"/>
</dbReference>
<sequence length="127" mass="13293">MSAGWTVVTTSPPFDTGSPGVACQTGATGTRNPALTVAELRRVPPGGSLVKVRCMRRTLRVWPAHQAADAHTATLRLGATRTTARRHGPDRGWAPALGAAGRGRARGRSGSPCSPSERMYVQHGLAV</sequence>
<evidence type="ECO:0000313" key="3">
    <source>
        <dbReference type="Proteomes" id="UP000646244"/>
    </source>
</evidence>
<comment type="caution">
    <text evidence="2">The sequence shown here is derived from an EMBL/GenBank/DDBJ whole genome shotgun (WGS) entry which is preliminary data.</text>
</comment>